<dbReference type="EMBL" id="JAMSHJ010000006">
    <property type="protein sequence ID" value="KAI5394978.1"/>
    <property type="molecule type" value="Genomic_DNA"/>
</dbReference>
<dbReference type="Gramene" id="Psat06G0154800-T1">
    <property type="protein sequence ID" value="KAI5394978.1"/>
    <property type="gene ID" value="KIW84_061548"/>
</dbReference>
<gene>
    <name evidence="2" type="ORF">KIW84_061548</name>
</gene>
<evidence type="ECO:0000256" key="1">
    <source>
        <dbReference type="SAM" id="MobiDB-lite"/>
    </source>
</evidence>
<comment type="caution">
    <text evidence="2">The sequence shown here is derived from an EMBL/GenBank/DDBJ whole genome shotgun (WGS) entry which is preliminary data.</text>
</comment>
<name>A0A9D4W2S3_PEA</name>
<feature type="compositionally biased region" description="Polar residues" evidence="1">
    <location>
        <begin position="83"/>
        <end position="93"/>
    </location>
</feature>
<proteinExistence type="predicted"/>
<dbReference type="Proteomes" id="UP001058974">
    <property type="component" value="Chromosome 6"/>
</dbReference>
<sequence>MLNWLLVPVNCSDTADKPKKQVPKAVEKVLAGSIRREMALEEFCAKQTTEKNASDLVTERTETVRQDFKLSPEASPGSYMTIPESQGTPLFTQ</sequence>
<evidence type="ECO:0000313" key="3">
    <source>
        <dbReference type="Proteomes" id="UP001058974"/>
    </source>
</evidence>
<evidence type="ECO:0000313" key="2">
    <source>
        <dbReference type="EMBL" id="KAI5394978.1"/>
    </source>
</evidence>
<feature type="region of interest" description="Disordered" evidence="1">
    <location>
        <begin position="71"/>
        <end position="93"/>
    </location>
</feature>
<dbReference type="AlphaFoldDB" id="A0A9D4W2S3"/>
<protein>
    <submittedName>
        <fullName evidence="2">Uncharacterized protein</fullName>
    </submittedName>
</protein>
<keyword evidence="3" id="KW-1185">Reference proteome</keyword>
<reference evidence="2 3" key="1">
    <citation type="journal article" date="2022" name="Nat. Genet.">
        <title>Improved pea reference genome and pan-genome highlight genomic features and evolutionary characteristics.</title>
        <authorList>
            <person name="Yang T."/>
            <person name="Liu R."/>
            <person name="Luo Y."/>
            <person name="Hu S."/>
            <person name="Wang D."/>
            <person name="Wang C."/>
            <person name="Pandey M.K."/>
            <person name="Ge S."/>
            <person name="Xu Q."/>
            <person name="Li N."/>
            <person name="Li G."/>
            <person name="Huang Y."/>
            <person name="Saxena R.K."/>
            <person name="Ji Y."/>
            <person name="Li M."/>
            <person name="Yan X."/>
            <person name="He Y."/>
            <person name="Liu Y."/>
            <person name="Wang X."/>
            <person name="Xiang C."/>
            <person name="Varshney R.K."/>
            <person name="Ding H."/>
            <person name="Gao S."/>
            <person name="Zong X."/>
        </authorList>
    </citation>
    <scope>NUCLEOTIDE SEQUENCE [LARGE SCALE GENOMIC DNA]</scope>
    <source>
        <strain evidence="2 3">cv. Zhongwan 6</strain>
    </source>
</reference>
<accession>A0A9D4W2S3</accession>
<organism evidence="2 3">
    <name type="scientific">Pisum sativum</name>
    <name type="common">Garden pea</name>
    <name type="synonym">Lathyrus oleraceus</name>
    <dbReference type="NCBI Taxonomy" id="3888"/>
    <lineage>
        <taxon>Eukaryota</taxon>
        <taxon>Viridiplantae</taxon>
        <taxon>Streptophyta</taxon>
        <taxon>Embryophyta</taxon>
        <taxon>Tracheophyta</taxon>
        <taxon>Spermatophyta</taxon>
        <taxon>Magnoliopsida</taxon>
        <taxon>eudicotyledons</taxon>
        <taxon>Gunneridae</taxon>
        <taxon>Pentapetalae</taxon>
        <taxon>rosids</taxon>
        <taxon>fabids</taxon>
        <taxon>Fabales</taxon>
        <taxon>Fabaceae</taxon>
        <taxon>Papilionoideae</taxon>
        <taxon>50 kb inversion clade</taxon>
        <taxon>NPAAA clade</taxon>
        <taxon>Hologalegina</taxon>
        <taxon>IRL clade</taxon>
        <taxon>Fabeae</taxon>
        <taxon>Lathyrus</taxon>
    </lineage>
</organism>